<feature type="transmembrane region" description="Helical" evidence="6">
    <location>
        <begin position="231"/>
        <end position="252"/>
    </location>
</feature>
<keyword evidence="3 6" id="KW-0812">Transmembrane</keyword>
<evidence type="ECO:0000256" key="6">
    <source>
        <dbReference type="SAM" id="Phobius"/>
    </source>
</evidence>
<feature type="transmembrane region" description="Helical" evidence="6">
    <location>
        <begin position="166"/>
        <end position="186"/>
    </location>
</feature>
<feature type="transmembrane region" description="Helical" evidence="6">
    <location>
        <begin position="137"/>
        <end position="159"/>
    </location>
</feature>
<dbReference type="AlphaFoldDB" id="A0A931FQ91"/>
<dbReference type="Pfam" id="PF04610">
    <property type="entry name" value="TrbL"/>
    <property type="match status" value="1"/>
</dbReference>
<sequence length="318" mass="33269">MAIDIFQKIDAHFEAPIQAFITTGVTGVTAYLTTPMRVAASLYITIYGIMMFRGLAQASVMDFLFQCLKIVIIITLATKAAEYHRYVTDLFYQTLPQGIGNALAKGKTLSPNAFDNLAHTGFQAGLNIWKKASYTDLGAMIICGLVFLFSALGSVIAYAISLYTKVALSVVLAVGPIFISLALFQPTRKFTEGWIGQVANYVVLQVLVVAVLLLTVSVSDQLATQITSGDIFITGLSYIIIYALAGFIALQLPSIASALAAGGASLSIGVAAVGAAAAGIAAGKIASRAAGAAGRAGLNASNRMMTTAMHGRQPNTPS</sequence>
<evidence type="ECO:0000313" key="8">
    <source>
        <dbReference type="Proteomes" id="UP000599312"/>
    </source>
</evidence>
<comment type="caution">
    <text evidence="7">The sequence shown here is derived from an EMBL/GenBank/DDBJ whole genome shotgun (WGS) entry which is preliminary data.</text>
</comment>
<evidence type="ECO:0000256" key="3">
    <source>
        <dbReference type="ARBA" id="ARBA00022692"/>
    </source>
</evidence>
<dbReference type="Proteomes" id="UP000599312">
    <property type="component" value="Unassembled WGS sequence"/>
</dbReference>
<evidence type="ECO:0000313" key="7">
    <source>
        <dbReference type="EMBL" id="MBF9235610.1"/>
    </source>
</evidence>
<evidence type="ECO:0000256" key="2">
    <source>
        <dbReference type="ARBA" id="ARBA00007802"/>
    </source>
</evidence>
<name>A0A931FQ91_9HYPH</name>
<evidence type="ECO:0000256" key="5">
    <source>
        <dbReference type="ARBA" id="ARBA00023136"/>
    </source>
</evidence>
<reference evidence="7" key="1">
    <citation type="submission" date="2020-11" db="EMBL/GenBank/DDBJ databases">
        <authorList>
            <person name="Kim M.K."/>
        </authorList>
    </citation>
    <scope>NUCLEOTIDE SEQUENCE</scope>
    <source>
        <strain evidence="7">BT350</strain>
    </source>
</reference>
<dbReference type="EMBL" id="JADQDO010000017">
    <property type="protein sequence ID" value="MBF9235610.1"/>
    <property type="molecule type" value="Genomic_DNA"/>
</dbReference>
<proteinExistence type="inferred from homology"/>
<comment type="similarity">
    <text evidence="2">Belongs to the TrbL/VirB6 family.</text>
</comment>
<dbReference type="GO" id="GO:0030255">
    <property type="term" value="P:protein secretion by the type IV secretion system"/>
    <property type="evidence" value="ECO:0007669"/>
    <property type="project" value="InterPro"/>
</dbReference>
<keyword evidence="4 6" id="KW-1133">Transmembrane helix</keyword>
<dbReference type="GO" id="GO:0016020">
    <property type="term" value="C:membrane"/>
    <property type="evidence" value="ECO:0007669"/>
    <property type="project" value="UniProtKB-SubCell"/>
</dbReference>
<organism evidence="7 8">
    <name type="scientific">Microvirga alba</name>
    <dbReference type="NCBI Taxonomy" id="2791025"/>
    <lineage>
        <taxon>Bacteria</taxon>
        <taxon>Pseudomonadati</taxon>
        <taxon>Pseudomonadota</taxon>
        <taxon>Alphaproteobacteria</taxon>
        <taxon>Hyphomicrobiales</taxon>
        <taxon>Methylobacteriaceae</taxon>
        <taxon>Microvirga</taxon>
    </lineage>
</organism>
<gene>
    <name evidence="7" type="ORF">I2H38_19800</name>
</gene>
<protein>
    <submittedName>
        <fullName evidence="7">Type IV secretion system protein</fullName>
    </submittedName>
</protein>
<feature type="transmembrane region" description="Helical" evidence="6">
    <location>
        <begin position="38"/>
        <end position="56"/>
    </location>
</feature>
<dbReference type="RefSeq" id="WP_196273606.1">
    <property type="nucleotide sequence ID" value="NZ_JADQDO010000017.1"/>
</dbReference>
<evidence type="ECO:0000256" key="1">
    <source>
        <dbReference type="ARBA" id="ARBA00004141"/>
    </source>
</evidence>
<comment type="subcellular location">
    <subcellularLocation>
        <location evidence="1">Membrane</location>
        <topology evidence="1">Multi-pass membrane protein</topology>
    </subcellularLocation>
</comment>
<keyword evidence="8" id="KW-1185">Reference proteome</keyword>
<feature type="transmembrane region" description="Helical" evidence="6">
    <location>
        <begin position="198"/>
        <end position="219"/>
    </location>
</feature>
<evidence type="ECO:0000256" key="4">
    <source>
        <dbReference type="ARBA" id="ARBA00022989"/>
    </source>
</evidence>
<dbReference type="InterPro" id="IPR007688">
    <property type="entry name" value="Conjugal_tfr_TrbL/VirB6"/>
</dbReference>
<keyword evidence="5 6" id="KW-0472">Membrane</keyword>
<accession>A0A931FQ91</accession>
<feature type="transmembrane region" description="Helical" evidence="6">
    <location>
        <begin position="258"/>
        <end position="282"/>
    </location>
</feature>